<evidence type="ECO:0000256" key="3">
    <source>
        <dbReference type="HAMAP-Rule" id="MF_01830"/>
    </source>
</evidence>
<accession>A0ABS9DT37</accession>
<evidence type="ECO:0000313" key="5">
    <source>
        <dbReference type="Proteomes" id="UP001521209"/>
    </source>
</evidence>
<sequence>MDIRSLTNQSPAAARALAASGAFADTTAGLAPGFVQGNIVILPAEFATSFETFCRANAQACPLIHVGIPGDPTLAPLGSAIDIRTNLPRYRVFHDGVCTEQPTGITALWRGDLVTFVLGCSFTFERALLAAGIPLRHIEQGRNVAMYRTTILTRPAPPFGGPLVVSMRPMSPEDARRAIAVTARFHDMHGAPVHIGDPIAIGIANLARPDFGDAVDFAPGDVPVFWACGVTSQSALEQARLPFAITHAPGCMLITDLPEQFCPINQ</sequence>
<dbReference type="HAMAP" id="MF_01830">
    <property type="entry name" value="Hydro_lyase"/>
    <property type="match status" value="1"/>
</dbReference>
<evidence type="ECO:0000256" key="1">
    <source>
        <dbReference type="ARBA" id="ARBA00007896"/>
    </source>
</evidence>
<dbReference type="InterPro" id="IPR009906">
    <property type="entry name" value="D-Glu_cyclase"/>
</dbReference>
<dbReference type="SUPFAM" id="SSF160920">
    <property type="entry name" value="PSTPO5379-like"/>
    <property type="match status" value="1"/>
</dbReference>
<dbReference type="PANTHER" id="PTHR32022">
    <property type="entry name" value="D-GLUTAMATE CYCLASE, MITOCHONDRIAL"/>
    <property type="match status" value="1"/>
</dbReference>
<reference evidence="4 5" key="1">
    <citation type="submission" date="2022-01" db="EMBL/GenBank/DDBJ databases">
        <authorList>
            <person name="Won M."/>
            <person name="Kim S.-J."/>
            <person name="Kwon S.-W."/>
        </authorList>
    </citation>
    <scope>NUCLEOTIDE SEQUENCE [LARGE SCALE GENOMIC DNA]</scope>
    <source>
        <strain evidence="4 5">KCTC 23505</strain>
    </source>
</reference>
<dbReference type="EC" id="4.2.1.-" evidence="3"/>
<dbReference type="Gene3D" id="3.30.2040.10">
    <property type="entry name" value="PSTPO5379-like domain"/>
    <property type="match status" value="1"/>
</dbReference>
<dbReference type="EMBL" id="JAKGBZ010000005">
    <property type="protein sequence ID" value="MCF3945847.1"/>
    <property type="molecule type" value="Genomic_DNA"/>
</dbReference>
<keyword evidence="5" id="KW-1185">Reference proteome</keyword>
<name>A0ABS9DT37_9PROT</name>
<dbReference type="NCBIfam" id="NF003969">
    <property type="entry name" value="PRK05463.1"/>
    <property type="match status" value="1"/>
</dbReference>
<dbReference type="InterPro" id="IPR038021">
    <property type="entry name" value="Putative_hydro-lyase"/>
</dbReference>
<protein>
    <recommendedName>
        <fullName evidence="3">Putative hydro-lyase L2A60_04005</fullName>
        <ecNumber evidence="3">4.2.1.-</ecNumber>
    </recommendedName>
</protein>
<dbReference type="PANTHER" id="PTHR32022:SF10">
    <property type="entry name" value="D-GLUTAMATE CYCLASE, MITOCHONDRIAL"/>
    <property type="match status" value="1"/>
</dbReference>
<keyword evidence="2 3" id="KW-0456">Lyase</keyword>
<comment type="caution">
    <text evidence="4">The sequence shown here is derived from an EMBL/GenBank/DDBJ whole genome shotgun (WGS) entry which is preliminary data.</text>
</comment>
<proteinExistence type="inferred from homology"/>
<comment type="similarity">
    <text evidence="1 3">Belongs to the D-glutamate cyclase family.</text>
</comment>
<dbReference type="Gene3D" id="3.40.1640.10">
    <property type="entry name" value="PSTPO5379-like"/>
    <property type="match status" value="1"/>
</dbReference>
<organism evidence="4 5">
    <name type="scientific">Acidiphilium iwatense</name>
    <dbReference type="NCBI Taxonomy" id="768198"/>
    <lineage>
        <taxon>Bacteria</taxon>
        <taxon>Pseudomonadati</taxon>
        <taxon>Pseudomonadota</taxon>
        <taxon>Alphaproteobacteria</taxon>
        <taxon>Acetobacterales</taxon>
        <taxon>Acidocellaceae</taxon>
        <taxon>Acidiphilium</taxon>
    </lineage>
</organism>
<dbReference type="Pfam" id="PF07286">
    <property type="entry name" value="D-Glu_cyclase"/>
    <property type="match status" value="1"/>
</dbReference>
<dbReference type="PIRSF" id="PIRSF029755">
    <property type="entry name" value="UCP029755"/>
    <property type="match status" value="1"/>
</dbReference>
<gene>
    <name evidence="4" type="ORF">L2A60_04005</name>
</gene>
<evidence type="ECO:0000256" key="2">
    <source>
        <dbReference type="ARBA" id="ARBA00023239"/>
    </source>
</evidence>
<evidence type="ECO:0000313" key="4">
    <source>
        <dbReference type="EMBL" id="MCF3945847.1"/>
    </source>
</evidence>
<dbReference type="RefSeq" id="WP_235703082.1">
    <property type="nucleotide sequence ID" value="NZ_JAKGBZ010000005.1"/>
</dbReference>
<dbReference type="InterPro" id="IPR016938">
    <property type="entry name" value="UPF0317"/>
</dbReference>
<dbReference type="Proteomes" id="UP001521209">
    <property type="component" value="Unassembled WGS sequence"/>
</dbReference>